<proteinExistence type="predicted"/>
<feature type="transmembrane region" description="Helical" evidence="1">
    <location>
        <begin position="166"/>
        <end position="187"/>
    </location>
</feature>
<dbReference type="Pfam" id="PF14501">
    <property type="entry name" value="HATPase_c_5"/>
    <property type="match status" value="1"/>
</dbReference>
<accession>A0ABR7ED12</accession>
<dbReference type="InterPro" id="IPR032834">
    <property type="entry name" value="NatK-like_C"/>
</dbReference>
<keyword evidence="1" id="KW-0472">Membrane</keyword>
<gene>
    <name evidence="3" type="ORF">H8S18_04985</name>
</gene>
<comment type="caution">
    <text evidence="3">The sequence shown here is derived from an EMBL/GenBank/DDBJ whole genome shotgun (WGS) entry which is preliminary data.</text>
</comment>
<dbReference type="GO" id="GO:0016301">
    <property type="term" value="F:kinase activity"/>
    <property type="evidence" value="ECO:0007669"/>
    <property type="project" value="UniProtKB-KW"/>
</dbReference>
<dbReference type="CDD" id="cd16935">
    <property type="entry name" value="HATPase_AgrC-ComD-like"/>
    <property type="match status" value="1"/>
</dbReference>
<dbReference type="PANTHER" id="PTHR40448:SF1">
    <property type="entry name" value="TWO-COMPONENT SENSOR HISTIDINE KINASE"/>
    <property type="match status" value="1"/>
</dbReference>
<name>A0ABR7ED12_9FIRM</name>
<evidence type="ECO:0000256" key="1">
    <source>
        <dbReference type="SAM" id="Phobius"/>
    </source>
</evidence>
<feature type="domain" description="Sensor histidine kinase NatK-like C-terminal" evidence="2">
    <location>
        <begin position="443"/>
        <end position="545"/>
    </location>
</feature>
<evidence type="ECO:0000313" key="4">
    <source>
        <dbReference type="Proteomes" id="UP000606889"/>
    </source>
</evidence>
<evidence type="ECO:0000313" key="3">
    <source>
        <dbReference type="EMBL" id="MBC5647681.1"/>
    </source>
</evidence>
<evidence type="ECO:0000259" key="2">
    <source>
        <dbReference type="Pfam" id="PF14501"/>
    </source>
</evidence>
<keyword evidence="3" id="KW-0418">Kinase</keyword>
<dbReference type="InterPro" id="IPR036890">
    <property type="entry name" value="HATPase_C_sf"/>
</dbReference>
<keyword evidence="1" id="KW-0812">Transmembrane</keyword>
<feature type="transmembrane region" description="Helical" evidence="1">
    <location>
        <begin position="262"/>
        <end position="284"/>
    </location>
</feature>
<organism evidence="3 4">
    <name type="scientific">Christensenella tenuis</name>
    <dbReference type="NCBI Taxonomy" id="2763033"/>
    <lineage>
        <taxon>Bacteria</taxon>
        <taxon>Bacillati</taxon>
        <taxon>Bacillota</taxon>
        <taxon>Clostridia</taxon>
        <taxon>Christensenellales</taxon>
        <taxon>Christensenellaceae</taxon>
        <taxon>Christensenella</taxon>
    </lineage>
</organism>
<keyword evidence="3" id="KW-0808">Transferase</keyword>
<dbReference type="Gene3D" id="3.30.565.10">
    <property type="entry name" value="Histidine kinase-like ATPase, C-terminal domain"/>
    <property type="match status" value="1"/>
</dbReference>
<dbReference type="PANTHER" id="PTHR40448">
    <property type="entry name" value="TWO-COMPONENT SENSOR HISTIDINE KINASE"/>
    <property type="match status" value="1"/>
</dbReference>
<dbReference type="Proteomes" id="UP000606889">
    <property type="component" value="Unassembled WGS sequence"/>
</dbReference>
<feature type="transmembrane region" description="Helical" evidence="1">
    <location>
        <begin position="7"/>
        <end position="27"/>
    </location>
</feature>
<feature type="transmembrane region" description="Helical" evidence="1">
    <location>
        <begin position="304"/>
        <end position="325"/>
    </location>
</feature>
<keyword evidence="1" id="KW-1133">Transmembrane helix</keyword>
<feature type="transmembrane region" description="Helical" evidence="1">
    <location>
        <begin position="199"/>
        <end position="222"/>
    </location>
</feature>
<reference evidence="3 4" key="1">
    <citation type="submission" date="2020-08" db="EMBL/GenBank/DDBJ databases">
        <title>Genome public.</title>
        <authorList>
            <person name="Liu C."/>
            <person name="Sun Q."/>
        </authorList>
    </citation>
    <scope>NUCLEOTIDE SEQUENCE [LARGE SCALE GENOMIC DNA]</scope>
    <source>
        <strain evidence="3 4">NSJ-35</strain>
    </source>
</reference>
<keyword evidence="4" id="KW-1185">Reference proteome</keyword>
<dbReference type="EMBL" id="JACOON010000002">
    <property type="protein sequence ID" value="MBC5647681.1"/>
    <property type="molecule type" value="Genomic_DNA"/>
</dbReference>
<dbReference type="RefSeq" id="WP_186857200.1">
    <property type="nucleotide sequence ID" value="NZ_JACOON010000002.1"/>
</dbReference>
<sequence length="554" mass="62544">MKKKKIFWGTVVFIIICAGVMGFLSVFTHAEAEQSYVVWNEVYILEEDGTKLPQPVDEYGNIEGLENGKTYVMSAPLEGEIRDAKLHLLTTESEVTFWLNGEQIYSESVSGGRTAEIKILLPENYTGQILTMQYRFTGEGMEYVTPVPFINSTWNEDVQTYAYGNYYGILAGVYGCIVVVTSGLFLFSLFMSRKDITPLLLAIAALILLFHRMAFGMGVFFLPENMVSVLTEPVFQFLPVILIVAYFLLNRRRGFWKYFGRVSACAGIVLAVAYLISFAGGTYLANFINNEIEGFLTAGVYSGLLYWITAYLLFVSIAISAYNIIRSIAEDRSEREALMMKNELLAGSYRAIKQNTHQVAALRHEIKNHIAAMNFLLQEGNIAELKEYLQDLNQQETDMTRIHFTENFIVNAILQNYATRAAEEAICFEAEACVPENMEIASSDLSSLLMNMLDNAEESCIKMSDRKRRYIRLRIAKKGEFLTVCCENPYNGELSRNEKGRLLTKKQNSVAHGYGIRIMEEIAKKYGSSLEIDTDGGVFRVQTALQLKSAEETH</sequence>
<feature type="transmembrane region" description="Helical" evidence="1">
    <location>
        <begin position="234"/>
        <end position="250"/>
    </location>
</feature>
<protein>
    <submittedName>
        <fullName evidence="3">Sensor histidine kinase</fullName>
    </submittedName>
</protein>